<dbReference type="EMBL" id="CP017258">
    <property type="protein sequence ID" value="AQW87829.1"/>
    <property type="molecule type" value="Genomic_DNA"/>
</dbReference>
<dbReference type="Gene3D" id="2.40.30.170">
    <property type="match status" value="1"/>
</dbReference>
<dbReference type="NCBIfam" id="TIGR01730">
    <property type="entry name" value="RND_mfp"/>
    <property type="match status" value="1"/>
</dbReference>
<keyword evidence="3" id="KW-1185">Reference proteome</keyword>
<sequence length="245" mass="27673">MRFIFILLIFLNFSFADEQIYANFDVLAVKDSKLVFEANGIVKKINVDVSSVVKKGDKLVLLDDLDEKIALKIAQNELENAKLVKDFKLQTLNKFKQVEDDISKYDFEKVKFDYENALIVVKKAQIAVENIKNRLSKKTLIAPFSGVIVAKNTEIGSGVIALNSSVLELVSYPEVKIVMYIDGSYIDKIKVGDEFCFDKKDGDRQVVKISTIYPIIDIKTRKFKAEAYTDGLTIGSYGEGFIKIK</sequence>
<evidence type="ECO:0000313" key="2">
    <source>
        <dbReference type="EMBL" id="AQW87829.1"/>
    </source>
</evidence>
<organism evidence="2 3">
    <name type="scientific">Campylobacter pinnipediorum subsp. caledonicus</name>
    <dbReference type="NCBI Taxonomy" id="1874362"/>
    <lineage>
        <taxon>Bacteria</taxon>
        <taxon>Pseudomonadati</taxon>
        <taxon>Campylobacterota</taxon>
        <taxon>Epsilonproteobacteria</taxon>
        <taxon>Campylobacterales</taxon>
        <taxon>Campylobacteraceae</taxon>
        <taxon>Campylobacter</taxon>
    </lineage>
</organism>
<dbReference type="Proteomes" id="UP000190868">
    <property type="component" value="Chromosome"/>
</dbReference>
<dbReference type="KEGG" id="cpin:CPIN18020_1024"/>
<dbReference type="PANTHER" id="PTHR30469">
    <property type="entry name" value="MULTIDRUG RESISTANCE PROTEIN MDTA"/>
    <property type="match status" value="1"/>
</dbReference>
<evidence type="ECO:0000313" key="3">
    <source>
        <dbReference type="Proteomes" id="UP000190868"/>
    </source>
</evidence>
<protein>
    <submittedName>
        <fullName evidence="2">RND family efflux transporter, membrane fusion subunit</fullName>
    </submittedName>
</protein>
<dbReference type="Gene3D" id="2.40.50.100">
    <property type="match status" value="1"/>
</dbReference>
<dbReference type="AlphaFoldDB" id="A0A1S6U814"/>
<dbReference type="PANTHER" id="PTHR30469:SF15">
    <property type="entry name" value="HLYD FAMILY OF SECRETION PROTEINS"/>
    <property type="match status" value="1"/>
</dbReference>
<dbReference type="InterPro" id="IPR006143">
    <property type="entry name" value="RND_pump_MFP"/>
</dbReference>
<dbReference type="GO" id="GO:0015562">
    <property type="term" value="F:efflux transmembrane transporter activity"/>
    <property type="evidence" value="ECO:0007669"/>
    <property type="project" value="TreeGrafter"/>
</dbReference>
<dbReference type="Gene3D" id="1.10.287.470">
    <property type="entry name" value="Helix hairpin bin"/>
    <property type="match status" value="1"/>
</dbReference>
<comment type="similarity">
    <text evidence="1">Belongs to the membrane fusion protein (MFP) (TC 8.A.1) family.</text>
</comment>
<dbReference type="GO" id="GO:1990281">
    <property type="term" value="C:efflux pump complex"/>
    <property type="evidence" value="ECO:0007669"/>
    <property type="project" value="TreeGrafter"/>
</dbReference>
<name>A0A1S6U814_9BACT</name>
<reference evidence="3" key="1">
    <citation type="submission" date="2016-09" db="EMBL/GenBank/DDBJ databases">
        <title>Comparative genomics of the Campylobacter concisus group.</title>
        <authorList>
            <person name="Miller W.G."/>
            <person name="Yee E."/>
            <person name="Chapman M.H."/>
            <person name="Huynh S."/>
            <person name="Bono J.L."/>
            <person name="On S.L.W."/>
            <person name="StLeger J."/>
            <person name="Foster G."/>
            <person name="Parker C.T."/>
        </authorList>
    </citation>
    <scope>NUCLEOTIDE SEQUENCE [LARGE SCALE GENOMIC DNA]</scope>
    <source>
        <strain evidence="3">RM18021</strain>
    </source>
</reference>
<evidence type="ECO:0000256" key="1">
    <source>
        <dbReference type="ARBA" id="ARBA00009477"/>
    </source>
</evidence>
<gene>
    <name evidence="2" type="ORF">CPIN18021_1026</name>
</gene>
<dbReference type="SUPFAM" id="SSF111369">
    <property type="entry name" value="HlyD-like secretion proteins"/>
    <property type="match status" value="1"/>
</dbReference>
<proteinExistence type="inferred from homology"/>
<dbReference type="RefSeq" id="WP_157886668.1">
    <property type="nucleotide sequence ID" value="NZ_CP017018.1"/>
</dbReference>
<accession>A0A1S6U814</accession>
<dbReference type="GeneID" id="56566664"/>